<name>A0AAU7UDD5_9DEIO</name>
<comment type="function">
    <text evidence="2">One of several proteins that assist in the late maturation steps of the functional core of the 30S ribosomal subunit. Associates with free 30S ribosomal subunits (but not with 30S subunits that are part of 70S ribosomes or polysomes). Required for efficient processing of 16S rRNA. May interact with the 5'-terminal helix region of 16S rRNA.</text>
</comment>
<dbReference type="InterPro" id="IPR023799">
    <property type="entry name" value="RbfA_dom_sf"/>
</dbReference>
<proteinExistence type="inferred from homology"/>
<dbReference type="EMBL" id="CP158299">
    <property type="protein sequence ID" value="XBV86446.1"/>
    <property type="molecule type" value="Genomic_DNA"/>
</dbReference>
<comment type="subcellular location">
    <subcellularLocation>
        <location evidence="2">Cytoplasm</location>
    </subcellularLocation>
</comment>
<gene>
    <name evidence="2" type="primary">rbfA</name>
    <name evidence="3" type="ORF">ABOD76_09070</name>
</gene>
<dbReference type="KEGG" id="dsc:ABOD76_09070"/>
<evidence type="ECO:0000256" key="2">
    <source>
        <dbReference type="HAMAP-Rule" id="MF_00003"/>
    </source>
</evidence>
<dbReference type="InterPro" id="IPR015946">
    <property type="entry name" value="KH_dom-like_a/b"/>
</dbReference>
<protein>
    <recommendedName>
        <fullName evidence="2">Ribosome-binding factor A</fullName>
    </recommendedName>
</protein>
<dbReference type="Pfam" id="PF02033">
    <property type="entry name" value="RBFA"/>
    <property type="match status" value="1"/>
</dbReference>
<dbReference type="Gene3D" id="3.30.300.20">
    <property type="match status" value="1"/>
</dbReference>
<dbReference type="RefSeq" id="WP_350244515.1">
    <property type="nucleotide sequence ID" value="NZ_CP158299.1"/>
</dbReference>
<keyword evidence="1 2" id="KW-0690">Ribosome biogenesis</keyword>
<comment type="subunit">
    <text evidence="2">Monomer. Binds 30S ribosomal subunits, but not 50S ribosomal subunits or 70S ribosomes.</text>
</comment>
<comment type="similarity">
    <text evidence="2">Belongs to the RbfA family.</text>
</comment>
<keyword evidence="2" id="KW-0963">Cytoplasm</keyword>
<organism evidence="3">
    <name type="scientific">Deinococcus sonorensis KR-87</name>
    <dbReference type="NCBI Taxonomy" id="694439"/>
    <lineage>
        <taxon>Bacteria</taxon>
        <taxon>Thermotogati</taxon>
        <taxon>Deinococcota</taxon>
        <taxon>Deinococci</taxon>
        <taxon>Deinococcales</taxon>
        <taxon>Deinococcaceae</taxon>
        <taxon>Deinococcus</taxon>
    </lineage>
</organism>
<evidence type="ECO:0000256" key="1">
    <source>
        <dbReference type="ARBA" id="ARBA00022517"/>
    </source>
</evidence>
<dbReference type="InterPro" id="IPR000238">
    <property type="entry name" value="RbfA"/>
</dbReference>
<dbReference type="PANTHER" id="PTHR33515:SF1">
    <property type="entry name" value="RIBOSOME-BINDING FACTOR A, CHLOROPLASTIC-RELATED"/>
    <property type="match status" value="1"/>
</dbReference>
<reference evidence="3" key="1">
    <citation type="submission" date="2024-06" db="EMBL/GenBank/DDBJ databases">
        <title>Draft Genome Sequence of Deinococcus sonorensis Type Strain KR-87, a Biofilm Producing Representative of the Genus Deinococcus.</title>
        <authorList>
            <person name="Boren L.S."/>
            <person name="Grosso R.A."/>
            <person name="Hugenberg-Cox A.N."/>
            <person name="Hill J.T.E."/>
            <person name="Albert C.M."/>
            <person name="Tuohy J.M."/>
        </authorList>
    </citation>
    <scope>NUCLEOTIDE SEQUENCE</scope>
    <source>
        <strain evidence="3">KR-87</strain>
    </source>
</reference>
<dbReference type="AlphaFoldDB" id="A0AAU7UDD5"/>
<dbReference type="GO" id="GO:0005829">
    <property type="term" value="C:cytosol"/>
    <property type="evidence" value="ECO:0007669"/>
    <property type="project" value="TreeGrafter"/>
</dbReference>
<accession>A0AAU7UDD5</accession>
<dbReference type="GO" id="GO:0030490">
    <property type="term" value="P:maturation of SSU-rRNA"/>
    <property type="evidence" value="ECO:0007669"/>
    <property type="project" value="UniProtKB-UniRule"/>
</dbReference>
<dbReference type="HAMAP" id="MF_00003">
    <property type="entry name" value="RbfA"/>
    <property type="match status" value="1"/>
</dbReference>
<dbReference type="GO" id="GO:0043024">
    <property type="term" value="F:ribosomal small subunit binding"/>
    <property type="evidence" value="ECO:0007669"/>
    <property type="project" value="TreeGrafter"/>
</dbReference>
<dbReference type="SUPFAM" id="SSF89919">
    <property type="entry name" value="Ribosome-binding factor A, RbfA"/>
    <property type="match status" value="1"/>
</dbReference>
<evidence type="ECO:0000313" key="3">
    <source>
        <dbReference type="EMBL" id="XBV86446.1"/>
    </source>
</evidence>
<sequence>MKPRQVEAALSRLLSGAIHDLRDPRVPLIVTIERVTVTSDYGLARVYVSSIGDVDALVEALNHARGRLQREAASQLKLRRTPQLEFFGTQAMPFLAPESDA</sequence>
<dbReference type="PANTHER" id="PTHR33515">
    <property type="entry name" value="RIBOSOME-BINDING FACTOR A, CHLOROPLASTIC-RELATED"/>
    <property type="match status" value="1"/>
</dbReference>